<name>A0A2G4SSC6_RHIZD</name>
<protein>
    <recommendedName>
        <fullName evidence="7">VTT domain-containing protein</fullName>
    </recommendedName>
</protein>
<evidence type="ECO:0000256" key="4">
    <source>
        <dbReference type="ARBA" id="ARBA00023136"/>
    </source>
</evidence>
<keyword evidence="4 6" id="KW-0472">Membrane</keyword>
<evidence type="ECO:0000313" key="9">
    <source>
        <dbReference type="Proteomes" id="UP000242254"/>
    </source>
</evidence>
<organism evidence="8 9">
    <name type="scientific">Rhizopus microsporus ATCC 52813</name>
    <dbReference type="NCBI Taxonomy" id="1340429"/>
    <lineage>
        <taxon>Eukaryota</taxon>
        <taxon>Fungi</taxon>
        <taxon>Fungi incertae sedis</taxon>
        <taxon>Mucoromycota</taxon>
        <taxon>Mucoromycotina</taxon>
        <taxon>Mucoromycetes</taxon>
        <taxon>Mucorales</taxon>
        <taxon>Mucorineae</taxon>
        <taxon>Rhizopodaceae</taxon>
        <taxon>Rhizopus</taxon>
    </lineage>
</organism>
<dbReference type="Proteomes" id="UP000242254">
    <property type="component" value="Unassembled WGS sequence"/>
</dbReference>
<feature type="transmembrane region" description="Helical" evidence="6">
    <location>
        <begin position="48"/>
        <end position="70"/>
    </location>
</feature>
<feature type="transmembrane region" description="Helical" evidence="6">
    <location>
        <begin position="132"/>
        <end position="151"/>
    </location>
</feature>
<gene>
    <name evidence="8" type="ORF">RHIMIDRAFT_238357</name>
</gene>
<proteinExistence type="inferred from homology"/>
<evidence type="ECO:0000256" key="5">
    <source>
        <dbReference type="ARBA" id="ARBA00025797"/>
    </source>
</evidence>
<evidence type="ECO:0000313" key="8">
    <source>
        <dbReference type="EMBL" id="PHZ11688.1"/>
    </source>
</evidence>
<evidence type="ECO:0000256" key="2">
    <source>
        <dbReference type="ARBA" id="ARBA00022692"/>
    </source>
</evidence>
<dbReference type="InterPro" id="IPR045014">
    <property type="entry name" value="TM41A/B"/>
</dbReference>
<dbReference type="PANTHER" id="PTHR43220">
    <property type="match status" value="1"/>
</dbReference>
<dbReference type="EMBL" id="KZ303851">
    <property type="protein sequence ID" value="PHZ11688.1"/>
    <property type="molecule type" value="Genomic_DNA"/>
</dbReference>
<dbReference type="STRING" id="1340429.A0A2G4SSC6"/>
<dbReference type="PANTHER" id="PTHR43220:SF18">
    <property type="entry name" value="TRANSMEMBRANE PROTEIN 41B"/>
    <property type="match status" value="1"/>
</dbReference>
<comment type="similarity">
    <text evidence="5">Belongs to the TMEM41 family.</text>
</comment>
<dbReference type="InterPro" id="IPR032816">
    <property type="entry name" value="VTT_dom"/>
</dbReference>
<evidence type="ECO:0000256" key="3">
    <source>
        <dbReference type="ARBA" id="ARBA00022989"/>
    </source>
</evidence>
<feature type="transmembrane region" description="Helical" evidence="6">
    <location>
        <begin position="157"/>
        <end position="175"/>
    </location>
</feature>
<sequence length="292" mass="33163">MSDNEERQLLLPTETTITTYTTEDREGQIPIVTQQKEKKVWIWTSKSYVWSLATLVLLFVVFSGLEYALFKLNIPSVNPEDRDDIKFPRNLEQLRRLNEILSTYMDEHFINIYITFSITYIYLQSFSIPGSMWLSILGGALFNFWLTLFTVSLCSAIGSSVAYIISGSLGSLAVMRLIGDRIAKWNQQLIHHKQHMLNYIIVLRISPLPPNWLVNLGSPHLSVPFTSFFWGTFIGVAAPSFIHVQAGAALDRLSSSDQLELLTPINILCLIAVAVVALLPVFIRKRFNYDNA</sequence>
<keyword evidence="2 6" id="KW-0812">Transmembrane</keyword>
<dbReference type="Pfam" id="PF09335">
    <property type="entry name" value="VTT_dom"/>
    <property type="match status" value="1"/>
</dbReference>
<reference evidence="8 9" key="1">
    <citation type="journal article" date="2016" name="Proc. Natl. Acad. Sci. U.S.A.">
        <title>Lipid metabolic changes in an early divergent fungus govern the establishment of a mutualistic symbiosis with endobacteria.</title>
        <authorList>
            <person name="Lastovetsky O.A."/>
            <person name="Gaspar M.L."/>
            <person name="Mondo S.J."/>
            <person name="LaButti K.M."/>
            <person name="Sandor L."/>
            <person name="Grigoriev I.V."/>
            <person name="Henry S.A."/>
            <person name="Pawlowska T.E."/>
        </authorList>
    </citation>
    <scope>NUCLEOTIDE SEQUENCE [LARGE SCALE GENOMIC DNA]</scope>
    <source>
        <strain evidence="8 9">ATCC 52813</strain>
    </source>
</reference>
<dbReference type="GO" id="GO:0005789">
    <property type="term" value="C:endoplasmic reticulum membrane"/>
    <property type="evidence" value="ECO:0007669"/>
    <property type="project" value="TreeGrafter"/>
</dbReference>
<dbReference type="GeneID" id="35439935"/>
<accession>A0A2G4SSC6</accession>
<comment type="subcellular location">
    <subcellularLocation>
        <location evidence="1">Membrane</location>
        <topology evidence="1">Multi-pass membrane protein</topology>
    </subcellularLocation>
</comment>
<keyword evidence="9" id="KW-1185">Reference proteome</keyword>
<feature type="domain" description="VTT" evidence="7">
    <location>
        <begin position="128"/>
        <end position="248"/>
    </location>
</feature>
<feature type="transmembrane region" description="Helical" evidence="6">
    <location>
        <begin position="261"/>
        <end position="283"/>
    </location>
</feature>
<feature type="transmembrane region" description="Helical" evidence="6">
    <location>
        <begin position="228"/>
        <end position="249"/>
    </location>
</feature>
<dbReference type="AlphaFoldDB" id="A0A2G4SSC6"/>
<dbReference type="RefSeq" id="XP_023465396.1">
    <property type="nucleotide sequence ID" value="XM_023608945.1"/>
</dbReference>
<evidence type="ECO:0000259" key="7">
    <source>
        <dbReference type="Pfam" id="PF09335"/>
    </source>
</evidence>
<keyword evidence="3 6" id="KW-1133">Transmembrane helix</keyword>
<evidence type="ECO:0000256" key="1">
    <source>
        <dbReference type="ARBA" id="ARBA00004141"/>
    </source>
</evidence>
<feature type="transmembrane region" description="Helical" evidence="6">
    <location>
        <begin position="108"/>
        <end position="125"/>
    </location>
</feature>
<evidence type="ECO:0000256" key="6">
    <source>
        <dbReference type="SAM" id="Phobius"/>
    </source>
</evidence>
<dbReference type="GO" id="GO:0000045">
    <property type="term" value="P:autophagosome assembly"/>
    <property type="evidence" value="ECO:0007669"/>
    <property type="project" value="TreeGrafter"/>
</dbReference>